<accession>G0TWG2</accession>
<dbReference type="VEuPathDB" id="TriTrypDB:TvY486_0600910"/>
<dbReference type="SUPFAM" id="SSF52058">
    <property type="entry name" value="L domain-like"/>
    <property type="match status" value="1"/>
</dbReference>
<name>G0TWG2_TRYVY</name>
<dbReference type="AlphaFoldDB" id="G0TWG2"/>
<feature type="non-terminal residue" evidence="1">
    <location>
        <position position="274"/>
    </location>
</feature>
<dbReference type="InterPro" id="IPR032675">
    <property type="entry name" value="LRR_dom_sf"/>
</dbReference>
<gene>
    <name evidence="1" type="ORF">TVY486_0600910</name>
</gene>
<evidence type="ECO:0000313" key="1">
    <source>
        <dbReference type="EMBL" id="CCC48300.1"/>
    </source>
</evidence>
<sequence>MRVSRHGVECNDSGVVMPPMAVGAHIKLISGRGCSPIRVRIISLCVEALEQLLLSMENTIGGGNGHSGVVSVERLQTGGIADLLGRCGRRTAGVCVALRSMEQLALVGASFSDIMPNNTSELHNLKVLHLSVAPPCSLLALRGTRNIRELNVRQTEITDFDIELLSQHLQLRQLVIDYCQRVTSLDPLRGHPSLCHISAMKCMRLLSARVLPTIKTLQFVNLSQTAVCGTELWLCLQRLTNVKELLIDNLLLPVSLETTNLRLEASAISWKGVL</sequence>
<organism evidence="1">
    <name type="scientific">Trypanosoma vivax (strain Y486)</name>
    <dbReference type="NCBI Taxonomy" id="1055687"/>
    <lineage>
        <taxon>Eukaryota</taxon>
        <taxon>Discoba</taxon>
        <taxon>Euglenozoa</taxon>
        <taxon>Kinetoplastea</taxon>
        <taxon>Metakinetoplastina</taxon>
        <taxon>Trypanosomatida</taxon>
        <taxon>Trypanosomatidae</taxon>
        <taxon>Trypanosoma</taxon>
        <taxon>Duttonella</taxon>
    </lineage>
</organism>
<reference evidence="1" key="1">
    <citation type="journal article" date="2012" name="Proc. Natl. Acad. Sci. U.S.A.">
        <title>Antigenic diversity is generated by distinct evolutionary mechanisms in African trypanosome species.</title>
        <authorList>
            <person name="Jackson A.P."/>
            <person name="Berry A."/>
            <person name="Aslett M."/>
            <person name="Allison H.C."/>
            <person name="Burton P."/>
            <person name="Vavrova-Anderson J."/>
            <person name="Brown R."/>
            <person name="Browne H."/>
            <person name="Corton N."/>
            <person name="Hauser H."/>
            <person name="Gamble J."/>
            <person name="Gilderthorp R."/>
            <person name="Marcello L."/>
            <person name="McQuillan J."/>
            <person name="Otto T.D."/>
            <person name="Quail M.A."/>
            <person name="Sanders M.J."/>
            <person name="van Tonder A."/>
            <person name="Ginger M.L."/>
            <person name="Field M.C."/>
            <person name="Barry J.D."/>
            <person name="Hertz-Fowler C."/>
            <person name="Berriman M."/>
        </authorList>
    </citation>
    <scope>NUCLEOTIDE SEQUENCE</scope>
    <source>
        <strain evidence="1">Y486</strain>
    </source>
</reference>
<dbReference type="EMBL" id="HE573022">
    <property type="protein sequence ID" value="CCC48300.1"/>
    <property type="molecule type" value="Genomic_DNA"/>
</dbReference>
<dbReference type="Gene3D" id="3.80.10.10">
    <property type="entry name" value="Ribonuclease Inhibitor"/>
    <property type="match status" value="1"/>
</dbReference>
<proteinExistence type="predicted"/>
<protein>
    <submittedName>
        <fullName evidence="1">Putative leucine-rich repeat protein (LRRP)</fullName>
    </submittedName>
</protein>